<gene>
    <name evidence="2" type="ORF">D3P06_01850</name>
</gene>
<dbReference type="AlphaFoldDB" id="A0A419A1V8"/>
<name>A0A419A1V8_9RHOB</name>
<feature type="domain" description="N-acetyltransferase" evidence="1">
    <location>
        <begin position="27"/>
        <end position="164"/>
    </location>
</feature>
<dbReference type="SUPFAM" id="SSF55729">
    <property type="entry name" value="Acyl-CoA N-acyltransferases (Nat)"/>
    <property type="match status" value="1"/>
</dbReference>
<evidence type="ECO:0000259" key="1">
    <source>
        <dbReference type="Pfam" id="PF13302"/>
    </source>
</evidence>
<protein>
    <submittedName>
        <fullName evidence="2">N-acetyltransferase</fullName>
    </submittedName>
</protein>
<keyword evidence="2" id="KW-0808">Transferase</keyword>
<evidence type="ECO:0000313" key="2">
    <source>
        <dbReference type="EMBL" id="RJL06965.1"/>
    </source>
</evidence>
<dbReference type="PANTHER" id="PTHR43328">
    <property type="entry name" value="ACETYLTRANSFERASE-RELATED"/>
    <property type="match status" value="1"/>
</dbReference>
<dbReference type="EMBL" id="QZEV01000004">
    <property type="protein sequence ID" value="RJL06965.1"/>
    <property type="molecule type" value="Genomic_DNA"/>
</dbReference>
<dbReference type="Gene3D" id="3.40.630.30">
    <property type="match status" value="1"/>
</dbReference>
<accession>A0A419A1V8</accession>
<reference evidence="2 3" key="1">
    <citation type="submission" date="2018-09" db="EMBL/GenBank/DDBJ databases">
        <title>Paracoccus onubensis nov. sp. a moderate halophilic bacterium isolated from Gruta de las Maravillas (Aracena, Spain).</title>
        <authorList>
            <person name="Jurado V."/>
            <person name="Gutierrez-Patricio S."/>
            <person name="Gonzalez-Pimentel J.L."/>
            <person name="Laiz L."/>
            <person name="Saiz-Jimenez C."/>
        </authorList>
    </citation>
    <scope>NUCLEOTIDE SEQUENCE [LARGE SCALE GENOMIC DNA]</scope>
    <source>
        <strain evidence="2 3">DSM 19484</strain>
    </source>
</reference>
<dbReference type="RefSeq" id="WP_119884917.1">
    <property type="nucleotide sequence ID" value="NZ_CP067169.1"/>
</dbReference>
<keyword evidence="3" id="KW-1185">Reference proteome</keyword>
<dbReference type="Pfam" id="PF13302">
    <property type="entry name" value="Acetyltransf_3"/>
    <property type="match status" value="1"/>
</dbReference>
<sequence>MREGSRLDDLDAAAAGALSQPVIRTDRFTLRPLRRSDAGMIAHYTADRRVAEGTRAIPHPLPPGASDSFVARALAADRAEDVWAIDGSDHKLAELLGVVSLTRMEDARSELGFWIGAGFWNTGFATEAVAALVAANPHGSRTLFAEAFQDNPGSARVLTNCGFVYLGDAESWSVARGARVPTWTYLRRMAG</sequence>
<dbReference type="OrthoDB" id="9804153at2"/>
<dbReference type="InterPro" id="IPR016181">
    <property type="entry name" value="Acyl_CoA_acyltransferase"/>
</dbReference>
<evidence type="ECO:0000313" key="3">
    <source>
        <dbReference type="Proteomes" id="UP000285530"/>
    </source>
</evidence>
<dbReference type="Proteomes" id="UP000285530">
    <property type="component" value="Unassembled WGS sequence"/>
</dbReference>
<dbReference type="PANTHER" id="PTHR43328:SF1">
    <property type="entry name" value="N-ACETYLTRANSFERASE DOMAIN-CONTAINING PROTEIN"/>
    <property type="match status" value="1"/>
</dbReference>
<organism evidence="2 3">
    <name type="scientific">Paracoccus aestuarii</name>
    <dbReference type="NCBI Taxonomy" id="453842"/>
    <lineage>
        <taxon>Bacteria</taxon>
        <taxon>Pseudomonadati</taxon>
        <taxon>Pseudomonadota</taxon>
        <taxon>Alphaproteobacteria</taxon>
        <taxon>Rhodobacterales</taxon>
        <taxon>Paracoccaceae</taxon>
        <taxon>Paracoccus</taxon>
    </lineage>
</organism>
<dbReference type="InterPro" id="IPR000182">
    <property type="entry name" value="GNAT_dom"/>
</dbReference>
<proteinExistence type="predicted"/>
<dbReference type="GO" id="GO:0016747">
    <property type="term" value="F:acyltransferase activity, transferring groups other than amino-acyl groups"/>
    <property type="evidence" value="ECO:0007669"/>
    <property type="project" value="InterPro"/>
</dbReference>
<comment type="caution">
    <text evidence="2">The sequence shown here is derived from an EMBL/GenBank/DDBJ whole genome shotgun (WGS) entry which is preliminary data.</text>
</comment>